<dbReference type="Proteomes" id="UP000732105">
    <property type="component" value="Unassembled WGS sequence"/>
</dbReference>
<evidence type="ECO:0000313" key="1">
    <source>
        <dbReference type="EMBL" id="NOU59096.1"/>
    </source>
</evidence>
<keyword evidence="2" id="KW-1185">Reference proteome</keyword>
<organism evidence="1 2">
    <name type="scientific">Marinifilum caeruleilacunae</name>
    <dbReference type="NCBI Taxonomy" id="2499076"/>
    <lineage>
        <taxon>Bacteria</taxon>
        <taxon>Pseudomonadati</taxon>
        <taxon>Bacteroidota</taxon>
        <taxon>Bacteroidia</taxon>
        <taxon>Marinilabiliales</taxon>
        <taxon>Marinifilaceae</taxon>
    </lineage>
</organism>
<gene>
    <name evidence="1" type="ORF">ELS83_04630</name>
</gene>
<dbReference type="RefSeq" id="WP_171594377.1">
    <property type="nucleotide sequence ID" value="NZ_RZNH01000005.1"/>
</dbReference>
<sequence length="193" mass="20997">MQLIKALEEKKAVRMIAKENQKVNFNVANARIEKDMLWLRKELSGKSGIQQLIKPQDAEKDGVRNIDSAKLTSGTAFLVTGILISTASLGAPLANESEMSRQEFSIGSQADGALFNSELSIKVGGEEKMKALLRHMSPEVAGDDKPDQMAYHVSPFVIPPSQVINPELNILDAAGNCVIEVAFVGYKISENRG</sequence>
<evidence type="ECO:0000313" key="2">
    <source>
        <dbReference type="Proteomes" id="UP000732105"/>
    </source>
</evidence>
<protein>
    <submittedName>
        <fullName evidence="1">Uncharacterized protein</fullName>
    </submittedName>
</protein>
<comment type="caution">
    <text evidence="1">The sequence shown here is derived from an EMBL/GenBank/DDBJ whole genome shotgun (WGS) entry which is preliminary data.</text>
</comment>
<accession>A0ABX1WSM8</accession>
<dbReference type="EMBL" id="RZNH01000005">
    <property type="protein sequence ID" value="NOU59096.1"/>
    <property type="molecule type" value="Genomic_DNA"/>
</dbReference>
<proteinExistence type="predicted"/>
<name>A0ABX1WSM8_9BACT</name>
<reference evidence="1 2" key="1">
    <citation type="submission" date="2018-12" db="EMBL/GenBank/DDBJ databases">
        <title>Marinifilum JC070 sp. nov., a marine bacterium isolated from Yongle Blue Hole in the South China Sea.</title>
        <authorList>
            <person name="Fu T."/>
        </authorList>
    </citation>
    <scope>NUCLEOTIDE SEQUENCE [LARGE SCALE GENOMIC DNA]</scope>
    <source>
        <strain evidence="1 2">JC070</strain>
    </source>
</reference>